<dbReference type="EMBL" id="QCYY01002294">
    <property type="protein sequence ID" value="ROT71470.1"/>
    <property type="molecule type" value="Genomic_DNA"/>
</dbReference>
<organism evidence="2 3">
    <name type="scientific">Penaeus vannamei</name>
    <name type="common">Whiteleg shrimp</name>
    <name type="synonym">Litopenaeus vannamei</name>
    <dbReference type="NCBI Taxonomy" id="6689"/>
    <lineage>
        <taxon>Eukaryota</taxon>
        <taxon>Metazoa</taxon>
        <taxon>Ecdysozoa</taxon>
        <taxon>Arthropoda</taxon>
        <taxon>Crustacea</taxon>
        <taxon>Multicrustacea</taxon>
        <taxon>Malacostraca</taxon>
        <taxon>Eumalacostraca</taxon>
        <taxon>Eucarida</taxon>
        <taxon>Decapoda</taxon>
        <taxon>Dendrobranchiata</taxon>
        <taxon>Penaeoidea</taxon>
        <taxon>Penaeidae</taxon>
        <taxon>Penaeus</taxon>
    </lineage>
</organism>
<reference evidence="2 3" key="2">
    <citation type="submission" date="2019-01" db="EMBL/GenBank/DDBJ databases">
        <title>The decoding of complex shrimp genome reveals the adaptation for benthos swimmer, frequently molting mechanism and breeding impact on genome.</title>
        <authorList>
            <person name="Sun Y."/>
            <person name="Gao Y."/>
            <person name="Yu Y."/>
        </authorList>
    </citation>
    <scope>NUCLEOTIDE SEQUENCE [LARGE SCALE GENOMIC DNA]</scope>
    <source>
        <tissue evidence="2">Muscle</tissue>
    </source>
</reference>
<feature type="compositionally biased region" description="Polar residues" evidence="1">
    <location>
        <begin position="1"/>
        <end position="10"/>
    </location>
</feature>
<feature type="region of interest" description="Disordered" evidence="1">
    <location>
        <begin position="1"/>
        <end position="27"/>
    </location>
</feature>
<name>A0A423T4P3_PENVA</name>
<evidence type="ECO:0000256" key="1">
    <source>
        <dbReference type="SAM" id="MobiDB-lite"/>
    </source>
</evidence>
<sequence>MPRSKASQPGSRPPTPEDAGLEAEPPMALGGVLPDARAIAASVLELPQAQLAQLEARLIDRLAAAATLPNLSTVQTCNEEAAKQPPCPPPVTVSTQHTAPVASYLAPVMGDQSDTDAGERRHTLGHHWVAAASSRETATSSAAGLQPPPPMLSGSVSGPADHLQPSMLPQSTQYVPRLQHPLSPAHLHMASPAAASCIPPYSQSVPAQPCGHACPRFTLGRGRDEVPIFCGETPASQGIQRSQELESWISSIELSTQPATSKAYICMARSRISRYAWSVLNSPVFANIQDWVSFKARLRDQFRGVATAQHLYDMHGQARMAVGQGPLDFVHAVELAVEQGVCDYPKDIGNTEGLMQRTFREGLPGWLRGQLLWHDFSTRKMAEKCQAVWDCGWGETHPA</sequence>
<protein>
    <submittedName>
        <fullName evidence="2">Uncharacterized protein</fullName>
    </submittedName>
</protein>
<accession>A0A423T4P3</accession>
<keyword evidence="3" id="KW-1185">Reference proteome</keyword>
<dbReference type="Proteomes" id="UP000283509">
    <property type="component" value="Unassembled WGS sequence"/>
</dbReference>
<evidence type="ECO:0000313" key="3">
    <source>
        <dbReference type="Proteomes" id="UP000283509"/>
    </source>
</evidence>
<comment type="caution">
    <text evidence="2">The sequence shown here is derived from an EMBL/GenBank/DDBJ whole genome shotgun (WGS) entry which is preliminary data.</text>
</comment>
<reference evidence="2 3" key="1">
    <citation type="submission" date="2018-04" db="EMBL/GenBank/DDBJ databases">
        <authorList>
            <person name="Zhang X."/>
            <person name="Yuan J."/>
            <person name="Li F."/>
            <person name="Xiang J."/>
        </authorList>
    </citation>
    <scope>NUCLEOTIDE SEQUENCE [LARGE SCALE GENOMIC DNA]</scope>
    <source>
        <tissue evidence="2">Muscle</tissue>
    </source>
</reference>
<proteinExistence type="predicted"/>
<evidence type="ECO:0000313" key="2">
    <source>
        <dbReference type="EMBL" id="ROT71470.1"/>
    </source>
</evidence>
<dbReference type="AlphaFoldDB" id="A0A423T4P3"/>
<gene>
    <name evidence="2" type="ORF">C7M84_010208</name>
</gene>